<dbReference type="EMBL" id="AUZM01000107">
    <property type="protein sequence ID" value="ERT04310.1"/>
    <property type="molecule type" value="Genomic_DNA"/>
</dbReference>
<dbReference type="OrthoDB" id="9829462at2"/>
<name>U7QB91_9CYAN</name>
<evidence type="ECO:0000313" key="1">
    <source>
        <dbReference type="EMBL" id="ERT04310.1"/>
    </source>
</evidence>
<dbReference type="RefSeq" id="WP_023069441.1">
    <property type="nucleotide sequence ID" value="NZ_AUZM01000107.1"/>
</dbReference>
<proteinExistence type="predicted"/>
<protein>
    <submittedName>
        <fullName evidence="1">Uncharacterized protein</fullName>
    </submittedName>
</protein>
<evidence type="ECO:0000313" key="2">
    <source>
        <dbReference type="Proteomes" id="UP000017127"/>
    </source>
</evidence>
<dbReference type="AlphaFoldDB" id="U7QB91"/>
<keyword evidence="2" id="KW-1185">Reference proteome</keyword>
<organism evidence="1 2">
    <name type="scientific">Lyngbya aestuarii BL J</name>
    <dbReference type="NCBI Taxonomy" id="1348334"/>
    <lineage>
        <taxon>Bacteria</taxon>
        <taxon>Bacillati</taxon>
        <taxon>Cyanobacteriota</taxon>
        <taxon>Cyanophyceae</taxon>
        <taxon>Oscillatoriophycideae</taxon>
        <taxon>Oscillatoriales</taxon>
        <taxon>Microcoleaceae</taxon>
        <taxon>Lyngbya</taxon>
    </lineage>
</organism>
<sequence>MSYQAIISRADSSFRKDVEEMFFPVSSNGDIEEMKALYKKSDRDDNDPIYFMHRLELKDGFELRNAEDINQEEEDMTDEDCALLVENIFSKKKYEKEELENFDIITVWYKVYFLKYFPQTQIVEEETEEFPLFIILLNNEYQSWDCNPENYIDHTIWEDM</sequence>
<gene>
    <name evidence="1" type="ORF">M595_5755</name>
</gene>
<dbReference type="Proteomes" id="UP000017127">
    <property type="component" value="Unassembled WGS sequence"/>
</dbReference>
<accession>U7QB91</accession>
<reference evidence="1 2" key="1">
    <citation type="journal article" date="2013" name="Front. Microbiol.">
        <title>Comparative genomic analyses of the cyanobacterium, Lyngbya aestuarii BL J, a powerful hydrogen producer.</title>
        <authorList>
            <person name="Kothari A."/>
            <person name="Vaughn M."/>
            <person name="Garcia-Pichel F."/>
        </authorList>
    </citation>
    <scope>NUCLEOTIDE SEQUENCE [LARGE SCALE GENOMIC DNA]</scope>
    <source>
        <strain evidence="1 2">BL J</strain>
    </source>
</reference>
<comment type="caution">
    <text evidence="1">The sequence shown here is derived from an EMBL/GenBank/DDBJ whole genome shotgun (WGS) entry which is preliminary data.</text>
</comment>